<dbReference type="Gene3D" id="6.20.220.10">
    <property type="entry name" value="ClpX chaperone, C4-type zinc finger domain"/>
    <property type="match status" value="1"/>
</dbReference>
<evidence type="ECO:0000313" key="9">
    <source>
        <dbReference type="EMBL" id="CEI58776.1"/>
    </source>
</evidence>
<comment type="function">
    <text evidence="6">ATP-dependent specificity component of the Clp protease. It directs the protease to specific substrates. Can perform chaperone functions in the absence of ClpP.</text>
</comment>
<dbReference type="SUPFAM" id="SSF57716">
    <property type="entry name" value="Glucocorticoid receptor-like (DNA-binding domain)"/>
    <property type="match status" value="1"/>
</dbReference>
<evidence type="ECO:0000256" key="2">
    <source>
        <dbReference type="ARBA" id="ARBA00022741"/>
    </source>
</evidence>
<dbReference type="Gene3D" id="1.10.8.60">
    <property type="match status" value="1"/>
</dbReference>
<gene>
    <name evidence="6 9" type="primary">clpX</name>
    <name evidence="9" type="ORF">PAD_213</name>
</gene>
<dbReference type="GO" id="GO:0051603">
    <property type="term" value="P:proteolysis involved in protein catabolic process"/>
    <property type="evidence" value="ECO:0007669"/>
    <property type="project" value="TreeGrafter"/>
</dbReference>
<dbReference type="GO" id="GO:0008233">
    <property type="term" value="F:peptidase activity"/>
    <property type="evidence" value="ECO:0007669"/>
    <property type="project" value="UniProtKB-KW"/>
</dbReference>
<dbReference type="GO" id="GO:0046983">
    <property type="term" value="F:protein dimerization activity"/>
    <property type="evidence" value="ECO:0007669"/>
    <property type="project" value="UniProtKB-UniRule"/>
</dbReference>
<evidence type="ECO:0000259" key="8">
    <source>
        <dbReference type="PROSITE" id="PS51902"/>
    </source>
</evidence>
<evidence type="ECO:0000256" key="3">
    <source>
        <dbReference type="ARBA" id="ARBA00022833"/>
    </source>
</evidence>
<dbReference type="NCBIfam" id="NF003745">
    <property type="entry name" value="PRK05342.1"/>
    <property type="match status" value="1"/>
</dbReference>
<keyword evidence="4 6" id="KW-0067">ATP-binding</keyword>
<evidence type="ECO:0000256" key="1">
    <source>
        <dbReference type="ARBA" id="ARBA00022723"/>
    </source>
</evidence>
<dbReference type="Proteomes" id="UP000032800">
    <property type="component" value="Chromosome I"/>
</dbReference>
<dbReference type="SMART" id="SM00382">
    <property type="entry name" value="AAA"/>
    <property type="match status" value="1"/>
</dbReference>
<dbReference type="GO" id="GO:0008270">
    <property type="term" value="F:zinc ion binding"/>
    <property type="evidence" value="ECO:0007669"/>
    <property type="project" value="UniProtKB-UniRule"/>
</dbReference>
<dbReference type="NCBIfam" id="TIGR00382">
    <property type="entry name" value="clpX"/>
    <property type="match status" value="1"/>
</dbReference>
<dbReference type="Pfam" id="PF06689">
    <property type="entry name" value="zf-C4_ClpX"/>
    <property type="match status" value="1"/>
</dbReference>
<dbReference type="InterPro" id="IPR003593">
    <property type="entry name" value="AAA+_ATPase"/>
</dbReference>
<evidence type="ECO:0000256" key="5">
    <source>
        <dbReference type="ARBA" id="ARBA00023186"/>
    </source>
</evidence>
<dbReference type="InterPro" id="IPR004487">
    <property type="entry name" value="Clp_protease_ATP-bd_su_ClpX"/>
</dbReference>
<proteinExistence type="inferred from homology"/>
<keyword evidence="2 6" id="KW-0547">Nucleotide-binding</keyword>
<dbReference type="GO" id="GO:0016887">
    <property type="term" value="F:ATP hydrolysis activity"/>
    <property type="evidence" value="ECO:0007669"/>
    <property type="project" value="InterPro"/>
</dbReference>
<dbReference type="PANTHER" id="PTHR48102">
    <property type="entry name" value="ATP-DEPENDENT CLP PROTEASE ATP-BINDING SUBUNIT CLPX-LIKE, MITOCHONDRIAL-RELATED"/>
    <property type="match status" value="1"/>
</dbReference>
<name>A0A8D9JQ07_9GAMM</name>
<dbReference type="InterPro" id="IPR019489">
    <property type="entry name" value="Clp_ATPase_C"/>
</dbReference>
<feature type="binding site" evidence="6 7">
    <location>
        <position position="37"/>
    </location>
    <ligand>
        <name>Zn(2+)</name>
        <dbReference type="ChEBI" id="CHEBI:29105"/>
    </ligand>
</feature>
<keyword evidence="3 6" id="KW-0862">Zinc</keyword>
<reference evidence="9 10" key="1">
    <citation type="journal article" date="2015" name="Genome Biol. Evol.">
        <title>Genome evolution in the primary endosymbiont of whiteflies sheds light on their divergence.</title>
        <authorList>
            <person name="Santos-Garcia D."/>
            <person name="Vargas-Chavez C."/>
            <person name="Moya A."/>
            <person name="Latorre A."/>
            <person name="Silva"/>
            <person name="F J."/>
        </authorList>
    </citation>
    <scope>NUCLEOTIDE SEQUENCE [LARGE SCALE GENOMIC DNA]</scope>
    <source>
        <strain evidence="10">AD-VLC</strain>
    </source>
</reference>
<dbReference type="SUPFAM" id="SSF52540">
    <property type="entry name" value="P-loop containing nucleoside triphosphate hydrolases"/>
    <property type="match status" value="1"/>
</dbReference>
<dbReference type="GO" id="GO:0051082">
    <property type="term" value="F:unfolded protein binding"/>
    <property type="evidence" value="ECO:0007669"/>
    <property type="project" value="UniProtKB-UniRule"/>
</dbReference>
<dbReference type="InterPro" id="IPR046425">
    <property type="entry name" value="ClpX_bact"/>
</dbReference>
<dbReference type="KEGG" id="plc:PAD_213"/>
<dbReference type="FunFam" id="1.10.8.60:FF:000002">
    <property type="entry name" value="ATP-dependent Clp protease ATP-binding subunit ClpX"/>
    <property type="match status" value="1"/>
</dbReference>
<dbReference type="EMBL" id="LN649255">
    <property type="protein sequence ID" value="CEI58776.1"/>
    <property type="molecule type" value="Genomic_DNA"/>
</dbReference>
<evidence type="ECO:0000256" key="4">
    <source>
        <dbReference type="ARBA" id="ARBA00022840"/>
    </source>
</evidence>
<dbReference type="PROSITE" id="PS51902">
    <property type="entry name" value="CLPX_ZB"/>
    <property type="match status" value="1"/>
</dbReference>
<dbReference type="GO" id="GO:0140662">
    <property type="term" value="F:ATP-dependent protein folding chaperone"/>
    <property type="evidence" value="ECO:0007669"/>
    <property type="project" value="InterPro"/>
</dbReference>
<dbReference type="Pfam" id="PF07724">
    <property type="entry name" value="AAA_2"/>
    <property type="match status" value="1"/>
</dbReference>
<dbReference type="InterPro" id="IPR003959">
    <property type="entry name" value="ATPase_AAA_core"/>
</dbReference>
<feature type="binding site" evidence="6">
    <location>
        <begin position="113"/>
        <end position="120"/>
    </location>
    <ligand>
        <name>ATP</name>
        <dbReference type="ChEBI" id="CHEBI:30616"/>
    </ligand>
</feature>
<feature type="binding site" evidence="6 7">
    <location>
        <position position="40"/>
    </location>
    <ligand>
        <name>Zn(2+)</name>
        <dbReference type="ChEBI" id="CHEBI:29105"/>
    </ligand>
</feature>
<comment type="similarity">
    <text evidence="6 7">Belongs to the ClpX chaperone family.</text>
</comment>
<dbReference type="PANTHER" id="PTHR48102:SF7">
    <property type="entry name" value="ATP-DEPENDENT CLP PROTEASE ATP-BINDING SUBUNIT CLPX-LIKE, MITOCHONDRIAL"/>
    <property type="match status" value="1"/>
</dbReference>
<dbReference type="InterPro" id="IPR010603">
    <property type="entry name" value="Znf_CppX_C4"/>
</dbReference>
<feature type="domain" description="ClpX-type ZB" evidence="8">
    <location>
        <begin position="3"/>
        <end position="56"/>
    </location>
</feature>
<dbReference type="RefSeq" id="WP_219848621.1">
    <property type="nucleotide sequence ID" value="NZ_LN649255.1"/>
</dbReference>
<dbReference type="SMART" id="SM01086">
    <property type="entry name" value="ClpB_D2-small"/>
    <property type="match status" value="1"/>
</dbReference>
<dbReference type="InterPro" id="IPR027417">
    <property type="entry name" value="P-loop_NTPase"/>
</dbReference>
<dbReference type="Pfam" id="PF10431">
    <property type="entry name" value="ClpB_D2-small"/>
    <property type="match status" value="1"/>
</dbReference>
<keyword evidence="9" id="KW-0645">Protease</keyword>
<dbReference type="SMART" id="SM00994">
    <property type="entry name" value="zf-C4_ClpX"/>
    <property type="match status" value="1"/>
</dbReference>
<evidence type="ECO:0000256" key="6">
    <source>
        <dbReference type="HAMAP-Rule" id="MF_00175"/>
    </source>
</evidence>
<protein>
    <recommendedName>
        <fullName evidence="6">ATP-dependent Clp protease ATP-binding subunit ClpX</fullName>
    </recommendedName>
</protein>
<keyword evidence="9" id="KW-0378">Hydrolase</keyword>
<keyword evidence="1 6" id="KW-0479">Metal-binding</keyword>
<comment type="subunit">
    <text evidence="6">Component of the ClpX-ClpP complex. Forms a hexameric ring that, in the presence of ATP, binds to fourteen ClpP subunits assembled into a disk-like structure with a central cavity, resembling the structure of eukaryotic proteasomes.</text>
</comment>
<feature type="binding site" evidence="6 7">
    <location>
        <position position="15"/>
    </location>
    <ligand>
        <name>Zn(2+)</name>
        <dbReference type="ChEBI" id="CHEBI:29105"/>
    </ligand>
</feature>
<dbReference type="InterPro" id="IPR038366">
    <property type="entry name" value="Znf_CppX_C4_sf"/>
</dbReference>
<dbReference type="CDD" id="cd19497">
    <property type="entry name" value="RecA-like_ClpX"/>
    <property type="match status" value="1"/>
</dbReference>
<evidence type="ECO:0000256" key="7">
    <source>
        <dbReference type="PROSITE-ProRule" id="PRU01250"/>
    </source>
</evidence>
<sequence>MDLKNINKFVYNLYCSFCGKKQTEVKKLIAGNSVYICNECIYLCNEILNEEIINLDYDIYLPKPKEIYNFLNKYIIGQDRAKLVLSVAVYNHYKRLKYNKIKIEKSNILLIGPTGTGKTLFAETLALLLNVPFTIADATSLTEAGYVGEDVEIIIQNLLQNCNYNIEKAQKGIVYIDEIDKIAKKSENISITRDVSGEGVQQSLLKLIEGTIALVPPKGLRKHPQQNFIKVNTKNILFIVGGAFLGLEKIILDRKTKNSIGFNSKLKKYKNLGDIIRDVKNEDLIKFGLIPEFIGRLQNIVTLNELNEFDLLKIFKYPKNALLKQYSYLFNLDGVELLFKEKAIKAIVEKAKLLKTGARGLRSIMENILLETMFKIPSKKNIIKVIIDENVILGKSKPLLVKK</sequence>
<feature type="binding site" evidence="6 7">
    <location>
        <position position="18"/>
    </location>
    <ligand>
        <name>Zn(2+)</name>
        <dbReference type="ChEBI" id="CHEBI:29105"/>
    </ligand>
</feature>
<dbReference type="GO" id="GO:0005524">
    <property type="term" value="F:ATP binding"/>
    <property type="evidence" value="ECO:0007669"/>
    <property type="project" value="UniProtKB-UniRule"/>
</dbReference>
<accession>A0A8D9JQ07</accession>
<dbReference type="InterPro" id="IPR059188">
    <property type="entry name" value="Znf_CLPX-like"/>
</dbReference>
<dbReference type="Gene3D" id="3.40.50.300">
    <property type="entry name" value="P-loop containing nucleotide triphosphate hydrolases"/>
    <property type="match status" value="1"/>
</dbReference>
<evidence type="ECO:0000313" key="10">
    <source>
        <dbReference type="Proteomes" id="UP000032800"/>
    </source>
</evidence>
<dbReference type="InterPro" id="IPR050052">
    <property type="entry name" value="ATP-dep_Clp_protease_ClpX"/>
</dbReference>
<dbReference type="HAMAP" id="MF_00175">
    <property type="entry name" value="ClpX"/>
    <property type="match status" value="1"/>
</dbReference>
<organism evidence="9 10">
    <name type="scientific">Candidatus Portiera aleyrodidarum</name>
    <name type="common">primary endosymbiont of Bemisia tabaci</name>
    <dbReference type="NCBI Taxonomy" id="91844"/>
    <lineage>
        <taxon>Bacteria</taxon>
        <taxon>Pseudomonadati</taxon>
        <taxon>Pseudomonadota</taxon>
        <taxon>Gammaproteobacteria</taxon>
        <taxon>Candidatus Johnevansiales</taxon>
        <taxon>Candidatus Johnevansiaceae</taxon>
        <taxon>Candidatus Portiera</taxon>
    </lineage>
</organism>
<dbReference type="AlphaFoldDB" id="A0A8D9JQ07"/>
<keyword evidence="5 6" id="KW-0143">Chaperone</keyword>